<feature type="transmembrane region" description="Helical" evidence="1">
    <location>
        <begin position="21"/>
        <end position="39"/>
    </location>
</feature>
<feature type="domain" description="Glycosyl transferase CAP10" evidence="2">
    <location>
        <begin position="327"/>
        <end position="622"/>
    </location>
</feature>
<name>A0A420HEN4_9PEZI</name>
<dbReference type="SMART" id="SM00672">
    <property type="entry name" value="CAP10"/>
    <property type="match status" value="1"/>
</dbReference>
<protein>
    <submittedName>
        <fullName evidence="3">Beta-1,2-xylosyltransferase 1</fullName>
    </submittedName>
</protein>
<evidence type="ECO:0000313" key="3">
    <source>
        <dbReference type="EMBL" id="RKF55924.1"/>
    </source>
</evidence>
<dbReference type="OrthoDB" id="541052at2759"/>
<sequence>MKITSPIITKAYSGPPRRVSALVRFTISAVGIIALVLYLRHIFRTIIIRPSHTVPSGSFQHAFPAVHPLTIEEQITGNEHVIHPIDELIEDAEKIHESLLSKQTFDLKTAAAAYREKRGRHPPPGFDLWFDFAKSKDALIVEEFFDQIYDDLAPFWAIEPSIMRQKAASYEMTISIRNGKASAGSNWFWTQIWLDLIKTIQHILPDMDIALNAMDEPRIVVPWENMSQYIEIEHEKRVMPHVTTIISNFSKIQTSARRNDDLYHFETGRNSSFWEIATRGCHPDSPARKSAVIRDFSHTPAITLKYTLQHTYKGFVSNATASTDFCNQPDLQALHGIMIKPLTISSTKDLFPMFGGSKLKTNNEILFPAPMYWNNEERFSGGNNHGGPWADKVDQVIWRGVATGGRSRADNWKGFQRHRFVAMTNATKINAAENWHFIPENWSLPSSQYGLVAQAEKKLGEWTKKWANTGFVDFYCDPHDNMTCQYMSSRYRIVPGMMMGEQFNRKYLPDIDGNSFSGRYRGFLLSTSLPIKATLFREWHDCRLVPWKHFVPMDNRFIDFWGIMQYFLGYKNSKINIIGHDKQAKKIALDGQEWANKVLRKEDMQIYVLRLLLEYARLSDDRRDNMGWVKDLL</sequence>
<dbReference type="PANTHER" id="PTHR12203:SF22">
    <property type="entry name" value="CAPSULE ASSOCIATED PROTEIN"/>
    <property type="match status" value="1"/>
</dbReference>
<dbReference type="Pfam" id="PF05686">
    <property type="entry name" value="Glyco_transf_90"/>
    <property type="match status" value="1"/>
</dbReference>
<accession>A0A420HEN4</accession>
<gene>
    <name evidence="3" type="ORF">GcC1_200023</name>
</gene>
<dbReference type="PANTHER" id="PTHR12203">
    <property type="entry name" value="KDEL LYS-ASP-GLU-LEU CONTAINING - RELATED"/>
    <property type="match status" value="1"/>
</dbReference>
<dbReference type="Proteomes" id="UP000285405">
    <property type="component" value="Unassembled WGS sequence"/>
</dbReference>
<dbReference type="AlphaFoldDB" id="A0A420HEN4"/>
<proteinExistence type="predicted"/>
<evidence type="ECO:0000313" key="4">
    <source>
        <dbReference type="Proteomes" id="UP000285405"/>
    </source>
</evidence>
<keyword evidence="3" id="KW-0808">Transferase</keyword>
<reference evidence="3 4" key="1">
    <citation type="journal article" date="2018" name="BMC Genomics">
        <title>Comparative genome analyses reveal sequence features reflecting distinct modes of host-adaptation between dicot and monocot powdery mildew.</title>
        <authorList>
            <person name="Wu Y."/>
            <person name="Ma X."/>
            <person name="Pan Z."/>
            <person name="Kale S.D."/>
            <person name="Song Y."/>
            <person name="King H."/>
            <person name="Zhang Q."/>
            <person name="Presley C."/>
            <person name="Deng X."/>
            <person name="Wei C.I."/>
            <person name="Xiao S."/>
        </authorList>
    </citation>
    <scope>NUCLEOTIDE SEQUENCE [LARGE SCALE GENOMIC DNA]</scope>
    <source>
        <strain evidence="3">UCSC1</strain>
    </source>
</reference>
<keyword evidence="1" id="KW-0472">Membrane</keyword>
<dbReference type="EMBL" id="MCBR01020001">
    <property type="protein sequence ID" value="RKF55924.1"/>
    <property type="molecule type" value="Genomic_DNA"/>
</dbReference>
<organism evidence="3 4">
    <name type="scientific">Golovinomyces cichoracearum</name>
    <dbReference type="NCBI Taxonomy" id="62708"/>
    <lineage>
        <taxon>Eukaryota</taxon>
        <taxon>Fungi</taxon>
        <taxon>Dikarya</taxon>
        <taxon>Ascomycota</taxon>
        <taxon>Pezizomycotina</taxon>
        <taxon>Leotiomycetes</taxon>
        <taxon>Erysiphales</taxon>
        <taxon>Erysiphaceae</taxon>
        <taxon>Golovinomyces</taxon>
    </lineage>
</organism>
<evidence type="ECO:0000256" key="1">
    <source>
        <dbReference type="SAM" id="Phobius"/>
    </source>
</evidence>
<evidence type="ECO:0000259" key="2">
    <source>
        <dbReference type="SMART" id="SM00672"/>
    </source>
</evidence>
<dbReference type="InterPro" id="IPR006598">
    <property type="entry name" value="CAP10"/>
</dbReference>
<keyword evidence="1" id="KW-0812">Transmembrane</keyword>
<comment type="caution">
    <text evidence="3">The sequence shown here is derived from an EMBL/GenBank/DDBJ whole genome shotgun (WGS) entry which is preliminary data.</text>
</comment>
<keyword evidence="1" id="KW-1133">Transmembrane helix</keyword>
<dbReference type="GO" id="GO:0016740">
    <property type="term" value="F:transferase activity"/>
    <property type="evidence" value="ECO:0007669"/>
    <property type="project" value="UniProtKB-KW"/>
</dbReference>
<dbReference type="InterPro" id="IPR051091">
    <property type="entry name" value="O-Glucosyltr/Glycosyltrsf_90"/>
</dbReference>